<dbReference type="Proteomes" id="UP000796880">
    <property type="component" value="Unassembled WGS sequence"/>
</dbReference>
<gene>
    <name evidence="4" type="ORF">FNV43_RR13827</name>
</gene>
<dbReference type="InterPro" id="IPR012337">
    <property type="entry name" value="RNaseH-like_sf"/>
</dbReference>
<dbReference type="PANTHER" id="PTHR13620:SF105">
    <property type="entry name" value="OS01G0737700 PROTEIN"/>
    <property type="match status" value="1"/>
</dbReference>
<keyword evidence="1" id="KW-0540">Nuclease</keyword>
<dbReference type="PANTHER" id="PTHR13620">
    <property type="entry name" value="3-5 EXONUCLEASE"/>
    <property type="match status" value="1"/>
</dbReference>
<dbReference type="CDD" id="cd06141">
    <property type="entry name" value="WRN_exo"/>
    <property type="match status" value="1"/>
</dbReference>
<accession>A0A8K0H1P9</accession>
<evidence type="ECO:0000313" key="5">
    <source>
        <dbReference type="Proteomes" id="UP000796880"/>
    </source>
</evidence>
<name>A0A8K0H1P9_9ROSA</name>
<feature type="domain" description="3'-5' exonuclease" evidence="3">
    <location>
        <begin position="57"/>
        <end position="210"/>
    </location>
</feature>
<proteinExistence type="predicted"/>
<dbReference type="GO" id="GO:0003676">
    <property type="term" value="F:nucleic acid binding"/>
    <property type="evidence" value="ECO:0007669"/>
    <property type="project" value="InterPro"/>
</dbReference>
<dbReference type="EMBL" id="VOIH02000006">
    <property type="protein sequence ID" value="KAF3444137.1"/>
    <property type="molecule type" value="Genomic_DNA"/>
</dbReference>
<dbReference type="OrthoDB" id="1920326at2759"/>
<comment type="caution">
    <text evidence="4">The sequence shown here is derived from an EMBL/GenBank/DDBJ whole genome shotgun (WGS) entry which is preliminary data.</text>
</comment>
<evidence type="ECO:0000259" key="3">
    <source>
        <dbReference type="Pfam" id="PF01612"/>
    </source>
</evidence>
<organism evidence="4 5">
    <name type="scientific">Rhamnella rubrinervis</name>
    <dbReference type="NCBI Taxonomy" id="2594499"/>
    <lineage>
        <taxon>Eukaryota</taxon>
        <taxon>Viridiplantae</taxon>
        <taxon>Streptophyta</taxon>
        <taxon>Embryophyta</taxon>
        <taxon>Tracheophyta</taxon>
        <taxon>Spermatophyta</taxon>
        <taxon>Magnoliopsida</taxon>
        <taxon>eudicotyledons</taxon>
        <taxon>Gunneridae</taxon>
        <taxon>Pentapetalae</taxon>
        <taxon>rosids</taxon>
        <taxon>fabids</taxon>
        <taxon>Rosales</taxon>
        <taxon>Rhamnaceae</taxon>
        <taxon>rhamnoid group</taxon>
        <taxon>Rhamneae</taxon>
        <taxon>Rhamnella</taxon>
    </lineage>
</organism>
<dbReference type="InterPro" id="IPR036397">
    <property type="entry name" value="RNaseH_sf"/>
</dbReference>
<dbReference type="SUPFAM" id="SSF53098">
    <property type="entry name" value="Ribonuclease H-like"/>
    <property type="match status" value="1"/>
</dbReference>
<evidence type="ECO:0000256" key="1">
    <source>
        <dbReference type="ARBA" id="ARBA00022722"/>
    </source>
</evidence>
<dbReference type="Pfam" id="PF01612">
    <property type="entry name" value="DNA_pol_A_exo1"/>
    <property type="match status" value="1"/>
</dbReference>
<dbReference type="AlphaFoldDB" id="A0A8K0H1P9"/>
<dbReference type="FunFam" id="3.30.420.10:FF:000054">
    <property type="entry name" value="Werner Syndrome-like exonuclease"/>
    <property type="match status" value="1"/>
</dbReference>
<dbReference type="Gene3D" id="3.30.420.10">
    <property type="entry name" value="Ribonuclease H-like superfamily/Ribonuclease H"/>
    <property type="match status" value="1"/>
</dbReference>
<dbReference type="GO" id="GO:0005634">
    <property type="term" value="C:nucleus"/>
    <property type="evidence" value="ECO:0007669"/>
    <property type="project" value="TreeGrafter"/>
</dbReference>
<dbReference type="InterPro" id="IPR051132">
    <property type="entry name" value="3-5_Exonuclease_domain"/>
</dbReference>
<reference evidence="4" key="1">
    <citation type="submission" date="2020-03" db="EMBL/GenBank/DDBJ databases">
        <title>A high-quality chromosome-level genome assembly of a woody plant with both climbing and erect habits, Rhamnella rubrinervis.</title>
        <authorList>
            <person name="Lu Z."/>
            <person name="Yang Y."/>
            <person name="Zhu X."/>
            <person name="Sun Y."/>
        </authorList>
    </citation>
    <scope>NUCLEOTIDE SEQUENCE</scope>
    <source>
        <strain evidence="4">BYM</strain>
        <tissue evidence="4">Leaf</tissue>
    </source>
</reference>
<protein>
    <recommendedName>
        <fullName evidence="3">3'-5' exonuclease domain-containing protein</fullName>
    </recommendedName>
</protein>
<dbReference type="GO" id="GO:0006139">
    <property type="term" value="P:nucleobase-containing compound metabolic process"/>
    <property type="evidence" value="ECO:0007669"/>
    <property type="project" value="InterPro"/>
</dbReference>
<sequence>MTMSIVDYELPYDTHNLYDVTLDTHQIHTLVTHTPSMVDTWFSDTLRGHHSTPQSLIVGIDFEWRPNFSRQVDNPIATLQLCIGNCCLIFQIMHAPSIPQSLIDFLGNAVHTFVGVGIQNDVEKLLIDYGFGVANMVDLGDLAARKLGVRELRNSGLKGLAKEVLGMEIVKPKRVTMSRWDTEWLTYDQVQYACIDAFLSYEIGRQLNDRV</sequence>
<dbReference type="GO" id="GO:0005737">
    <property type="term" value="C:cytoplasm"/>
    <property type="evidence" value="ECO:0007669"/>
    <property type="project" value="TreeGrafter"/>
</dbReference>
<keyword evidence="5" id="KW-1185">Reference proteome</keyword>
<keyword evidence="2" id="KW-0378">Hydrolase</keyword>
<dbReference type="InterPro" id="IPR002562">
    <property type="entry name" value="3'-5'_exonuclease_dom"/>
</dbReference>
<dbReference type="GO" id="GO:0008408">
    <property type="term" value="F:3'-5' exonuclease activity"/>
    <property type="evidence" value="ECO:0007669"/>
    <property type="project" value="InterPro"/>
</dbReference>
<evidence type="ECO:0000313" key="4">
    <source>
        <dbReference type="EMBL" id="KAF3444137.1"/>
    </source>
</evidence>
<evidence type="ECO:0000256" key="2">
    <source>
        <dbReference type="ARBA" id="ARBA00022801"/>
    </source>
</evidence>